<evidence type="ECO:0000313" key="1">
    <source>
        <dbReference type="EMBL" id="KIM86846.1"/>
    </source>
</evidence>
<keyword evidence="2" id="KW-1185">Reference proteome</keyword>
<dbReference type="HOGENOM" id="CLU_2038908_0_0_1"/>
<dbReference type="EMBL" id="KN832980">
    <property type="protein sequence ID" value="KIM86846.1"/>
    <property type="molecule type" value="Genomic_DNA"/>
</dbReference>
<gene>
    <name evidence="1" type="ORF">PILCRDRAFT_86048</name>
</gene>
<protein>
    <submittedName>
        <fullName evidence="1">Uncharacterized protein</fullName>
    </submittedName>
</protein>
<evidence type="ECO:0000313" key="2">
    <source>
        <dbReference type="Proteomes" id="UP000054166"/>
    </source>
</evidence>
<reference evidence="2" key="2">
    <citation type="submission" date="2015-01" db="EMBL/GenBank/DDBJ databases">
        <title>Evolutionary Origins and Diversification of the Mycorrhizal Mutualists.</title>
        <authorList>
            <consortium name="DOE Joint Genome Institute"/>
            <consortium name="Mycorrhizal Genomics Consortium"/>
            <person name="Kohler A."/>
            <person name="Kuo A."/>
            <person name="Nagy L.G."/>
            <person name="Floudas D."/>
            <person name="Copeland A."/>
            <person name="Barry K.W."/>
            <person name="Cichocki N."/>
            <person name="Veneault-Fourrey C."/>
            <person name="LaButti K."/>
            <person name="Lindquist E.A."/>
            <person name="Lipzen A."/>
            <person name="Lundell T."/>
            <person name="Morin E."/>
            <person name="Murat C."/>
            <person name="Riley R."/>
            <person name="Ohm R."/>
            <person name="Sun H."/>
            <person name="Tunlid A."/>
            <person name="Henrissat B."/>
            <person name="Grigoriev I.V."/>
            <person name="Hibbett D.S."/>
            <person name="Martin F."/>
        </authorList>
    </citation>
    <scope>NUCLEOTIDE SEQUENCE [LARGE SCALE GENOMIC DNA]</scope>
    <source>
        <strain evidence="2">F 1598</strain>
    </source>
</reference>
<dbReference type="Proteomes" id="UP000054166">
    <property type="component" value="Unassembled WGS sequence"/>
</dbReference>
<name>A0A0C3G864_PILCF</name>
<organism evidence="1 2">
    <name type="scientific">Piloderma croceum (strain F 1598)</name>
    <dbReference type="NCBI Taxonomy" id="765440"/>
    <lineage>
        <taxon>Eukaryota</taxon>
        <taxon>Fungi</taxon>
        <taxon>Dikarya</taxon>
        <taxon>Basidiomycota</taxon>
        <taxon>Agaricomycotina</taxon>
        <taxon>Agaricomycetes</taxon>
        <taxon>Agaricomycetidae</taxon>
        <taxon>Atheliales</taxon>
        <taxon>Atheliaceae</taxon>
        <taxon>Piloderma</taxon>
    </lineage>
</organism>
<dbReference type="InParanoid" id="A0A0C3G864"/>
<reference evidence="1 2" key="1">
    <citation type="submission" date="2014-04" db="EMBL/GenBank/DDBJ databases">
        <authorList>
            <consortium name="DOE Joint Genome Institute"/>
            <person name="Kuo A."/>
            <person name="Tarkka M."/>
            <person name="Buscot F."/>
            <person name="Kohler A."/>
            <person name="Nagy L.G."/>
            <person name="Floudas D."/>
            <person name="Copeland A."/>
            <person name="Barry K.W."/>
            <person name="Cichocki N."/>
            <person name="Veneault-Fourrey C."/>
            <person name="LaButti K."/>
            <person name="Lindquist E.A."/>
            <person name="Lipzen A."/>
            <person name="Lundell T."/>
            <person name="Morin E."/>
            <person name="Murat C."/>
            <person name="Sun H."/>
            <person name="Tunlid A."/>
            <person name="Henrissat B."/>
            <person name="Grigoriev I.V."/>
            <person name="Hibbett D.S."/>
            <person name="Martin F."/>
            <person name="Nordberg H.P."/>
            <person name="Cantor M.N."/>
            <person name="Hua S.X."/>
        </authorList>
    </citation>
    <scope>NUCLEOTIDE SEQUENCE [LARGE SCALE GENOMIC DNA]</scope>
    <source>
        <strain evidence="1 2">F 1598</strain>
    </source>
</reference>
<dbReference type="AlphaFoldDB" id="A0A0C3G864"/>
<accession>A0A0C3G864</accession>
<proteinExistence type="predicted"/>
<sequence length="121" mass="14066">MISPNAILYKNLLKQCRVLNTRRHDAADKAVLIWGEVERKRWVKHGARKVMMLKSIRAGTLTLMGARFKCFRQCDNMRSMQIIIHYNLQQDNMEVKNGGAEEDMENQTEGEDIRAEDIACR</sequence>